<organism evidence="1 2">
    <name type="scientific">Eiseniibacteriota bacterium</name>
    <dbReference type="NCBI Taxonomy" id="2212470"/>
    <lineage>
        <taxon>Bacteria</taxon>
        <taxon>Candidatus Eiseniibacteriota</taxon>
    </lineage>
</organism>
<sequence length="185" mass="19601">MIKNLRLWLPVTMLAALIASGCMLVSGQFIVPFKFIDVGADPVTVDSATSLSGVAVDLNTIDVYNDHKSDLKDVVDLALLGNLTNLDSGAGLTVEVWMVRTPGTMLTTDTAVRAAGVKVWGPVTVAASGSKNIGWDESAALFTGRKALIDEIKGDGRFDLYALGNNGYHFRITKGILMTVISAGK</sequence>
<name>A0A933W3W0_UNCEI</name>
<protein>
    <submittedName>
        <fullName evidence="1">Uncharacterized protein</fullName>
    </submittedName>
</protein>
<proteinExistence type="predicted"/>
<dbReference type="PROSITE" id="PS51257">
    <property type="entry name" value="PROKAR_LIPOPROTEIN"/>
    <property type="match status" value="1"/>
</dbReference>
<dbReference type="EMBL" id="JACRIW010000090">
    <property type="protein sequence ID" value="MBI5170368.1"/>
    <property type="molecule type" value="Genomic_DNA"/>
</dbReference>
<reference evidence="1" key="1">
    <citation type="submission" date="2020-07" db="EMBL/GenBank/DDBJ databases">
        <title>Huge and variable diversity of episymbiotic CPR bacteria and DPANN archaea in groundwater ecosystems.</title>
        <authorList>
            <person name="He C.Y."/>
            <person name="Keren R."/>
            <person name="Whittaker M."/>
            <person name="Farag I.F."/>
            <person name="Doudna J."/>
            <person name="Cate J.H.D."/>
            <person name="Banfield J.F."/>
        </authorList>
    </citation>
    <scope>NUCLEOTIDE SEQUENCE</scope>
    <source>
        <strain evidence="1">NC_groundwater_1813_Pr3_B-0.1um_71_17</strain>
    </source>
</reference>
<gene>
    <name evidence="1" type="ORF">HZA61_12840</name>
</gene>
<comment type="caution">
    <text evidence="1">The sequence shown here is derived from an EMBL/GenBank/DDBJ whole genome shotgun (WGS) entry which is preliminary data.</text>
</comment>
<accession>A0A933W3W0</accession>
<evidence type="ECO:0000313" key="2">
    <source>
        <dbReference type="Proteomes" id="UP000696931"/>
    </source>
</evidence>
<evidence type="ECO:0000313" key="1">
    <source>
        <dbReference type="EMBL" id="MBI5170368.1"/>
    </source>
</evidence>
<dbReference type="AlphaFoldDB" id="A0A933W3W0"/>
<dbReference type="Proteomes" id="UP000696931">
    <property type="component" value="Unassembled WGS sequence"/>
</dbReference>